<evidence type="ECO:0000313" key="2">
    <source>
        <dbReference type="EMBL" id="MBB4633468.1"/>
    </source>
</evidence>
<protein>
    <submittedName>
        <fullName evidence="2">Uncharacterized protein (DUF983 family)</fullName>
    </submittedName>
</protein>
<keyword evidence="3" id="KW-1185">Reference proteome</keyword>
<accession>A0A7W7B5C7</accession>
<dbReference type="EMBL" id="JACHNZ010000044">
    <property type="protein sequence ID" value="MBB4633468.1"/>
    <property type="molecule type" value="Genomic_DNA"/>
</dbReference>
<dbReference type="Pfam" id="PF06170">
    <property type="entry name" value="DUF983"/>
    <property type="match status" value="1"/>
</dbReference>
<dbReference type="Proteomes" id="UP000566324">
    <property type="component" value="Unassembled WGS sequence"/>
</dbReference>
<sequence>MVSGPDGVGAVDPVRAALKGCCPRCGKAGLFRNVLEFTDRCPACELDIAGFNVGDGPAAFLIFLLGFLVVGLAMWLEFGVHPPWWVHALLWPPILVVLTVWGLRVGKAILLALEFRNEAAEGRLNDKPDA</sequence>
<comment type="caution">
    <text evidence="2">The sequence shown here is derived from an EMBL/GenBank/DDBJ whole genome shotgun (WGS) entry which is preliminary data.</text>
</comment>
<name>A0A7W7B5C7_9SPHN</name>
<gene>
    <name evidence="2" type="ORF">GGQ98_003106</name>
</gene>
<dbReference type="RefSeq" id="WP_184071091.1">
    <property type="nucleotide sequence ID" value="NZ_JACHNZ010000044.1"/>
</dbReference>
<keyword evidence="1" id="KW-1133">Transmembrane helix</keyword>
<keyword evidence="1" id="KW-0472">Membrane</keyword>
<feature type="transmembrane region" description="Helical" evidence="1">
    <location>
        <begin position="84"/>
        <end position="103"/>
    </location>
</feature>
<organism evidence="2 3">
    <name type="scientific">Sphingosinicella soli</name>
    <dbReference type="NCBI Taxonomy" id="333708"/>
    <lineage>
        <taxon>Bacteria</taxon>
        <taxon>Pseudomonadati</taxon>
        <taxon>Pseudomonadota</taxon>
        <taxon>Alphaproteobacteria</taxon>
        <taxon>Sphingomonadales</taxon>
        <taxon>Sphingosinicellaceae</taxon>
        <taxon>Sphingosinicella</taxon>
    </lineage>
</organism>
<evidence type="ECO:0000313" key="3">
    <source>
        <dbReference type="Proteomes" id="UP000566324"/>
    </source>
</evidence>
<dbReference type="InterPro" id="IPR009325">
    <property type="entry name" value="DUF983"/>
</dbReference>
<evidence type="ECO:0000256" key="1">
    <source>
        <dbReference type="SAM" id="Phobius"/>
    </source>
</evidence>
<reference evidence="2 3" key="1">
    <citation type="submission" date="2020-08" db="EMBL/GenBank/DDBJ databases">
        <title>Genomic Encyclopedia of Type Strains, Phase IV (KMG-IV): sequencing the most valuable type-strain genomes for metagenomic binning, comparative biology and taxonomic classification.</title>
        <authorList>
            <person name="Goeker M."/>
        </authorList>
    </citation>
    <scope>NUCLEOTIDE SEQUENCE [LARGE SCALE GENOMIC DNA]</scope>
    <source>
        <strain evidence="2 3">DSM 17328</strain>
    </source>
</reference>
<keyword evidence="1" id="KW-0812">Transmembrane</keyword>
<proteinExistence type="predicted"/>
<dbReference type="AlphaFoldDB" id="A0A7W7B5C7"/>
<feature type="transmembrane region" description="Helical" evidence="1">
    <location>
        <begin position="58"/>
        <end position="78"/>
    </location>
</feature>